<accession>A0ABV6DT11</accession>
<dbReference type="RefSeq" id="WP_377473346.1">
    <property type="nucleotide sequence ID" value="NZ_JBHLWN010000103.1"/>
</dbReference>
<proteinExistence type="predicted"/>
<keyword evidence="1" id="KW-0812">Transmembrane</keyword>
<evidence type="ECO:0000256" key="1">
    <source>
        <dbReference type="SAM" id="Phobius"/>
    </source>
</evidence>
<name>A0ABV6DT11_9BACL</name>
<feature type="transmembrane region" description="Helical" evidence="1">
    <location>
        <begin position="118"/>
        <end position="137"/>
    </location>
</feature>
<gene>
    <name evidence="2" type="ORF">ACFFK0_25735</name>
</gene>
<evidence type="ECO:0000313" key="2">
    <source>
        <dbReference type="EMBL" id="MFC0215804.1"/>
    </source>
</evidence>
<keyword evidence="1" id="KW-1133">Transmembrane helix</keyword>
<evidence type="ECO:0000313" key="3">
    <source>
        <dbReference type="Proteomes" id="UP001589776"/>
    </source>
</evidence>
<organism evidence="2 3">
    <name type="scientific">Paenibacillus chartarius</name>
    <dbReference type="NCBI Taxonomy" id="747481"/>
    <lineage>
        <taxon>Bacteria</taxon>
        <taxon>Bacillati</taxon>
        <taxon>Bacillota</taxon>
        <taxon>Bacilli</taxon>
        <taxon>Bacillales</taxon>
        <taxon>Paenibacillaceae</taxon>
        <taxon>Paenibacillus</taxon>
    </lineage>
</organism>
<reference evidence="2 3" key="1">
    <citation type="submission" date="2024-09" db="EMBL/GenBank/DDBJ databases">
        <authorList>
            <person name="Sun Q."/>
            <person name="Mori K."/>
        </authorList>
    </citation>
    <scope>NUCLEOTIDE SEQUENCE [LARGE SCALE GENOMIC DNA]</scope>
    <source>
        <strain evidence="2 3">CCM 7759</strain>
    </source>
</reference>
<protein>
    <submittedName>
        <fullName evidence="2">Uncharacterized protein</fullName>
    </submittedName>
</protein>
<feature type="transmembrane region" description="Helical" evidence="1">
    <location>
        <begin position="88"/>
        <end position="106"/>
    </location>
</feature>
<feature type="transmembrane region" description="Helical" evidence="1">
    <location>
        <begin position="42"/>
        <end position="67"/>
    </location>
</feature>
<dbReference type="Proteomes" id="UP001589776">
    <property type="component" value="Unassembled WGS sequence"/>
</dbReference>
<keyword evidence="3" id="KW-1185">Reference proteome</keyword>
<sequence>MYFAAFADMLSDIFYITVASLYLYYLVWLYQVHSIVRRLNPLYEISAIGAVLRMMPIIQLFGFADTFNKLGEQMRRYSIQAAKTIRKSVIYFYILSLGAGFAVRVLNKIFDQYEHVTLLLTFTLELALIVVFMIMTIRINSYIDYLSQEDNRPLDRQVVKALQAYMKEFHRITALRGLMTDNFIKEIYFTLQLRAVQDMSVDDMLTEIKAYNQRKSISLTRYAVSGYRYVANHQIEVTLERSFNNGLQDEIIYIFQCEDQQWKLHHIVRAFQGRLQEVTTINEITYIRFEPMSGNPMVVMANLEMNTVPTHDPFAFYAYIDVEASLKHENALIYALYKLDHAPDLEQDAS</sequence>
<feature type="transmembrane region" description="Helical" evidence="1">
    <location>
        <begin position="12"/>
        <end position="30"/>
    </location>
</feature>
<keyword evidence="1" id="KW-0472">Membrane</keyword>
<comment type="caution">
    <text evidence="2">The sequence shown here is derived from an EMBL/GenBank/DDBJ whole genome shotgun (WGS) entry which is preliminary data.</text>
</comment>
<dbReference type="EMBL" id="JBHLWN010000103">
    <property type="protein sequence ID" value="MFC0215804.1"/>
    <property type="molecule type" value="Genomic_DNA"/>
</dbReference>